<evidence type="ECO:0000256" key="1">
    <source>
        <dbReference type="SAM" id="MobiDB-lite"/>
    </source>
</evidence>
<name>A0AAU8JZM1_9ACTN</name>
<protein>
    <submittedName>
        <fullName evidence="2">Uncharacterized protein</fullName>
    </submittedName>
</protein>
<feature type="compositionally biased region" description="Pro residues" evidence="1">
    <location>
        <begin position="31"/>
        <end position="41"/>
    </location>
</feature>
<organism evidence="2">
    <name type="scientific">Kitasatospora camelliae</name>
    <dbReference type="NCBI Taxonomy" id="3156397"/>
    <lineage>
        <taxon>Bacteria</taxon>
        <taxon>Bacillati</taxon>
        <taxon>Actinomycetota</taxon>
        <taxon>Actinomycetes</taxon>
        <taxon>Kitasatosporales</taxon>
        <taxon>Streptomycetaceae</taxon>
        <taxon>Kitasatospora</taxon>
    </lineage>
</organism>
<dbReference type="RefSeq" id="WP_354642265.1">
    <property type="nucleotide sequence ID" value="NZ_CP159872.1"/>
</dbReference>
<accession>A0AAU8JZM1</accession>
<reference evidence="2" key="1">
    <citation type="submission" date="2024-06" db="EMBL/GenBank/DDBJ databases">
        <title>The genome sequences of Kitasatospora sp. strain HUAS MG31.</title>
        <authorList>
            <person name="Mo P."/>
        </authorList>
    </citation>
    <scope>NUCLEOTIDE SEQUENCE</scope>
    <source>
        <strain evidence="2">HUAS MG31</strain>
    </source>
</reference>
<dbReference type="KEGG" id="kcm:ABWK59_21645"/>
<dbReference type="EMBL" id="CP159872">
    <property type="protein sequence ID" value="XCM81329.1"/>
    <property type="molecule type" value="Genomic_DNA"/>
</dbReference>
<sequence length="41" mass="4357">MPSQTVELPKLVSAAKTAPSITSDAQHERAWPPPYLAPAAK</sequence>
<proteinExistence type="predicted"/>
<feature type="region of interest" description="Disordered" evidence="1">
    <location>
        <begin position="1"/>
        <end position="41"/>
    </location>
</feature>
<evidence type="ECO:0000313" key="2">
    <source>
        <dbReference type="EMBL" id="XCM81329.1"/>
    </source>
</evidence>
<dbReference type="AlphaFoldDB" id="A0AAU8JZM1"/>
<gene>
    <name evidence="2" type="ORF">ABWK59_21645</name>
</gene>